<dbReference type="Pfam" id="PF01791">
    <property type="entry name" value="DeoC"/>
    <property type="match status" value="1"/>
</dbReference>
<dbReference type="Proteomes" id="UP000181901">
    <property type="component" value="Unassembled WGS sequence"/>
</dbReference>
<keyword evidence="7" id="KW-0456">Lyase</keyword>
<dbReference type="PANTHER" id="PTHR47916">
    <property type="entry name" value="FRUCTOSE-BISPHOSPHATE ALDOLASE CLASS 1"/>
    <property type="match status" value="1"/>
</dbReference>
<evidence type="ECO:0000256" key="4">
    <source>
        <dbReference type="ARBA" id="ARBA00023270"/>
    </source>
</evidence>
<reference evidence="7 8" key="1">
    <citation type="submission" date="2015-09" db="EMBL/GenBank/DDBJ databases">
        <title>Genome of Desulfovibrio dechloracetivorans BerOc1, a mercury methylating strain isolated from highly hydrocarbons and metals contaminated coastal sediments.</title>
        <authorList>
            <person name="Goni Urriza M."/>
            <person name="Gassie C."/>
            <person name="Bouchez O."/>
            <person name="Klopp C."/>
            <person name="Ranchou-Peyruse A."/>
            <person name="Remy G."/>
        </authorList>
    </citation>
    <scope>NUCLEOTIDE SEQUENCE [LARGE SCALE GENOMIC DNA]</scope>
    <source>
        <strain evidence="7 8">BerOc1</strain>
    </source>
</reference>
<dbReference type="GO" id="GO:0008652">
    <property type="term" value="P:amino acid biosynthetic process"/>
    <property type="evidence" value="ECO:0007669"/>
    <property type="project" value="UniProtKB-KW"/>
</dbReference>
<evidence type="ECO:0000256" key="6">
    <source>
        <dbReference type="PIRSR" id="PIRSR038992-1"/>
    </source>
</evidence>
<evidence type="ECO:0000313" key="8">
    <source>
        <dbReference type="Proteomes" id="UP000181901"/>
    </source>
</evidence>
<dbReference type="RefSeq" id="WP_071546361.1">
    <property type="nucleotide sequence ID" value="NZ_LKAQ01000004.1"/>
</dbReference>
<keyword evidence="4" id="KW-0704">Schiff base</keyword>
<dbReference type="GO" id="GO:0016836">
    <property type="term" value="F:hydro-lyase activity"/>
    <property type="evidence" value="ECO:0007669"/>
    <property type="project" value="InterPro"/>
</dbReference>
<dbReference type="PIRSF" id="PIRSF038992">
    <property type="entry name" value="Aldolase_Ia"/>
    <property type="match status" value="1"/>
</dbReference>
<evidence type="ECO:0000256" key="5">
    <source>
        <dbReference type="NCBIfam" id="TIGR01949"/>
    </source>
</evidence>
<dbReference type="PANTHER" id="PTHR47916:SF1">
    <property type="entry name" value="3-HYDROXY-5-PHOSPHONOOXYPENTANE-2,4-DIONE THIOLASE"/>
    <property type="match status" value="1"/>
</dbReference>
<keyword evidence="1" id="KW-0028">Amino-acid biosynthesis</keyword>
<dbReference type="HAMAP" id="MF_00960">
    <property type="entry name" value="ADH_synthase"/>
    <property type="match status" value="1"/>
</dbReference>
<dbReference type="CDD" id="cd00958">
    <property type="entry name" value="DhnA"/>
    <property type="match status" value="1"/>
</dbReference>
<gene>
    <name evidence="7" type="primary">griI_3</name>
    <name evidence="7" type="ORF">BerOc1_02918</name>
</gene>
<dbReference type="EMBL" id="LKAQ01000004">
    <property type="protein sequence ID" value="OIQ50973.1"/>
    <property type="molecule type" value="Genomic_DNA"/>
</dbReference>
<dbReference type="SUPFAM" id="SSF51569">
    <property type="entry name" value="Aldolase"/>
    <property type="match status" value="1"/>
</dbReference>
<keyword evidence="2" id="KW-0808">Transferase</keyword>
<dbReference type="AlphaFoldDB" id="A0A1J5MWN1"/>
<dbReference type="OrthoDB" id="5915071at2"/>
<dbReference type="InterPro" id="IPR002915">
    <property type="entry name" value="DeoC/FbaB/LacD_aldolase"/>
</dbReference>
<keyword evidence="8" id="KW-1185">Reference proteome</keyword>
<evidence type="ECO:0000256" key="2">
    <source>
        <dbReference type="ARBA" id="ARBA00022679"/>
    </source>
</evidence>
<dbReference type="EC" id="2.2.1.10" evidence="5"/>
<dbReference type="NCBIfam" id="NF005556">
    <property type="entry name" value="PRK07226.1"/>
    <property type="match status" value="1"/>
</dbReference>
<dbReference type="SMART" id="SM01133">
    <property type="entry name" value="DeoC"/>
    <property type="match status" value="1"/>
</dbReference>
<dbReference type="GO" id="GO:0016740">
    <property type="term" value="F:transferase activity"/>
    <property type="evidence" value="ECO:0007669"/>
    <property type="project" value="UniProtKB-KW"/>
</dbReference>
<evidence type="ECO:0000256" key="1">
    <source>
        <dbReference type="ARBA" id="ARBA00022605"/>
    </source>
</evidence>
<dbReference type="NCBIfam" id="TIGR01949">
    <property type="entry name" value="ADH_synth"/>
    <property type="match status" value="1"/>
</dbReference>
<organism evidence="7 8">
    <name type="scientific">Pseudodesulfovibrio hydrargyri</name>
    <dbReference type="NCBI Taxonomy" id="2125990"/>
    <lineage>
        <taxon>Bacteria</taxon>
        <taxon>Pseudomonadati</taxon>
        <taxon>Thermodesulfobacteriota</taxon>
        <taxon>Desulfovibrionia</taxon>
        <taxon>Desulfovibrionales</taxon>
        <taxon>Desulfovibrionaceae</taxon>
    </lineage>
</organism>
<dbReference type="InterPro" id="IPR050456">
    <property type="entry name" value="DeoC/FbaB_aldolase"/>
</dbReference>
<evidence type="ECO:0000256" key="3">
    <source>
        <dbReference type="ARBA" id="ARBA00023141"/>
    </source>
</evidence>
<sequence>MHIGKAIRLERIFNRNTGRTIVVPMDHGVTVGPIDGLVDMREAVGRVVDGGANAVIEHKGLVRCGHRAQGKDIGLIVHLSASTTLSPFPNAKSLVASVEDAIRLGADAVSIHCNLGDETEAAMLGDFGRMSSEAANWGIPLLAMVYARGPKVKNEYDPEIVAHCARVGTELGADVVKVNYTGDKETFARVCDACCIPVVIAGGPKLDSTEAFLRMVHDSLEAGGAGLSVGRNVFQHENPTRLVEALNMIVHGDESVEAALNHLNA</sequence>
<proteinExistence type="inferred from homology"/>
<dbReference type="GO" id="GO:0009073">
    <property type="term" value="P:aromatic amino acid family biosynthetic process"/>
    <property type="evidence" value="ECO:0007669"/>
    <property type="project" value="UniProtKB-KW"/>
</dbReference>
<accession>A0A1J5MWN1</accession>
<protein>
    <recommendedName>
        <fullName evidence="5">2-amino-3,7-dideoxy-D-threo-hept-6-ulosonate synthase</fullName>
        <ecNumber evidence="5">2.2.1.10</ecNumber>
    </recommendedName>
</protein>
<dbReference type="GO" id="GO:0004332">
    <property type="term" value="F:fructose-bisphosphate aldolase activity"/>
    <property type="evidence" value="ECO:0007669"/>
    <property type="project" value="InterPro"/>
</dbReference>
<dbReference type="InterPro" id="IPR041720">
    <property type="entry name" value="FbaB-like"/>
</dbReference>
<feature type="active site" description="Schiff-base intermediate with dihydroxyacetone-P" evidence="6">
    <location>
        <position position="177"/>
    </location>
</feature>
<dbReference type="Gene3D" id="3.20.20.70">
    <property type="entry name" value="Aldolase class I"/>
    <property type="match status" value="1"/>
</dbReference>
<comment type="caution">
    <text evidence="7">The sequence shown here is derived from an EMBL/GenBank/DDBJ whole genome shotgun (WGS) entry which is preliminary data.</text>
</comment>
<evidence type="ECO:0000313" key="7">
    <source>
        <dbReference type="EMBL" id="OIQ50973.1"/>
    </source>
</evidence>
<name>A0A1J5MWN1_9BACT</name>
<keyword evidence="3" id="KW-0057">Aromatic amino acid biosynthesis</keyword>
<feature type="active site" description="Proton donor" evidence="6">
    <location>
        <position position="146"/>
    </location>
</feature>
<dbReference type="InterPro" id="IPR010210">
    <property type="entry name" value="ADH_synthase"/>
</dbReference>
<dbReference type="InterPro" id="IPR013785">
    <property type="entry name" value="Aldolase_TIM"/>
</dbReference>